<evidence type="ECO:0000313" key="6">
    <source>
        <dbReference type="EMBL" id="MBC8575154.1"/>
    </source>
</evidence>
<dbReference type="Proteomes" id="UP000658131">
    <property type="component" value="Unassembled WGS sequence"/>
</dbReference>
<accession>A0ABR7NFH7</accession>
<dbReference type="Gene3D" id="3.40.50.150">
    <property type="entry name" value="Vaccinia Virus protein VP39"/>
    <property type="match status" value="2"/>
</dbReference>
<dbReference type="RefSeq" id="WP_316248680.1">
    <property type="nucleotide sequence ID" value="NZ_JACRTB010000002.1"/>
</dbReference>
<evidence type="ECO:0000256" key="1">
    <source>
        <dbReference type="ARBA" id="ARBA00006594"/>
    </source>
</evidence>
<reference evidence="6 7" key="1">
    <citation type="submission" date="2020-08" db="EMBL/GenBank/DDBJ databases">
        <title>Genome public.</title>
        <authorList>
            <person name="Liu C."/>
            <person name="Sun Q."/>
        </authorList>
    </citation>
    <scope>NUCLEOTIDE SEQUENCE [LARGE SCALE GENOMIC DNA]</scope>
    <source>
        <strain evidence="6 7">BX1</strain>
    </source>
</reference>
<evidence type="ECO:0000313" key="7">
    <source>
        <dbReference type="Proteomes" id="UP000658131"/>
    </source>
</evidence>
<feature type="domain" description="DNA methylase N-4/N-6" evidence="5">
    <location>
        <begin position="446"/>
        <end position="590"/>
    </location>
</feature>
<keyword evidence="2" id="KW-0489">Methyltransferase</keyword>
<gene>
    <name evidence="6" type="ORF">H8717_01840</name>
</gene>
<evidence type="ECO:0000259" key="5">
    <source>
        <dbReference type="Pfam" id="PF01555"/>
    </source>
</evidence>
<comment type="similarity">
    <text evidence="1">Belongs to the N(4)/N(6)-methyltransferase family.</text>
</comment>
<proteinExistence type="inferred from homology"/>
<dbReference type="InterPro" id="IPR002941">
    <property type="entry name" value="DNA_methylase_N4/N6"/>
</dbReference>
<organism evidence="6 7">
    <name type="scientific">Yanshouia hominis</name>
    <dbReference type="NCBI Taxonomy" id="2763673"/>
    <lineage>
        <taxon>Bacteria</taxon>
        <taxon>Bacillati</taxon>
        <taxon>Bacillota</taxon>
        <taxon>Clostridia</taxon>
        <taxon>Eubacteriales</taxon>
        <taxon>Oscillospiraceae</taxon>
        <taxon>Yanshouia</taxon>
    </lineage>
</organism>
<dbReference type="EMBL" id="JACRTB010000002">
    <property type="protein sequence ID" value="MBC8575154.1"/>
    <property type="molecule type" value="Genomic_DNA"/>
</dbReference>
<name>A0ABR7NFH7_9FIRM</name>
<dbReference type="PROSITE" id="PS00092">
    <property type="entry name" value="N6_MTASE"/>
    <property type="match status" value="1"/>
</dbReference>
<comment type="caution">
    <text evidence="6">The sequence shown here is derived from an EMBL/GenBank/DDBJ whole genome shotgun (WGS) entry which is preliminary data.</text>
</comment>
<protein>
    <recommendedName>
        <fullName evidence="5">DNA methylase N-4/N-6 domain-containing protein</fullName>
    </recommendedName>
</protein>
<keyword evidence="4" id="KW-0680">Restriction system</keyword>
<sequence>MNYQSAKEAADAWGLTKRRVLTLCKEGRIPGAQLVDTMWVIPADAEKPEDGRSLRYQKERDQRMEIRPLKASIEAKGHTPQYKMHKYFARRPYNVFRHIIQHYTRKGDIVLDCFCGGGVTVFEAAALGRNAIGVDLNPLAAFITRMQMFNGEIDELRDFYRRFLLSAEKKYGDWYRVEFDDDRGTALWFEWVYTVICPHCGAEIVLLEENKLSNGVYRCPNRDCAAHRSGVKRVTCAPAGSRPVRVRYRSDSTGKTLTRPLGVENICAFQKYDLRRIVRDLEYKPEFPIPQNWDRRYEDKLYEKGVARYSDFFTERNYALNGLLFNDIMRLRGKTGSRLNEYLYFLFSSSLRYTNKMVRVTDNWEGGKPTAMDKHAFWLPNQYVETNILDVLRQRAGAILRGCEYAASVLPKDIVEVGSFEDIRLRSSYMVLNRSAASLPVPDESVDAVITDPPYGSNVQYAELSVIWNAWYAIYRGLDRCVYKEEEAVVSRKSSYEGAKDENDYEELLYGVYAESARVLKPGGYLVFTFNNKNIKVWAAMLKAVARAGFYLPEDGILFQDYIESYKNTAHLRFSGNIQGDFIYSFRKGNAGAAADGAGGFSEVIRRSVDGTVARLFRRGKTYTTAELYQKVLADMTRGLMQYILWCVNTGSRMEDISALPSDYLDTRLKQALLYEDGVWKRRKDSPNA</sequence>
<keyword evidence="3" id="KW-0808">Transferase</keyword>
<dbReference type="PANTHER" id="PTHR14911:SF13">
    <property type="entry name" value="TRNA (GUANINE(6)-N2)-METHYLTRANSFERASE THUMP3"/>
    <property type="match status" value="1"/>
</dbReference>
<evidence type="ECO:0000256" key="3">
    <source>
        <dbReference type="ARBA" id="ARBA00022679"/>
    </source>
</evidence>
<evidence type="ECO:0000256" key="2">
    <source>
        <dbReference type="ARBA" id="ARBA00022603"/>
    </source>
</evidence>
<evidence type="ECO:0000256" key="4">
    <source>
        <dbReference type="ARBA" id="ARBA00022747"/>
    </source>
</evidence>
<keyword evidence="7" id="KW-1185">Reference proteome</keyword>
<dbReference type="Pfam" id="PF01555">
    <property type="entry name" value="N6_N4_Mtase"/>
    <property type="match status" value="2"/>
</dbReference>
<dbReference type="InterPro" id="IPR029063">
    <property type="entry name" value="SAM-dependent_MTases_sf"/>
</dbReference>
<dbReference type="SUPFAM" id="SSF53335">
    <property type="entry name" value="S-adenosyl-L-methionine-dependent methyltransferases"/>
    <property type="match status" value="1"/>
</dbReference>
<feature type="domain" description="DNA methylase N-4/N-6" evidence="5">
    <location>
        <begin position="76"/>
        <end position="138"/>
    </location>
</feature>
<dbReference type="InterPro" id="IPR002052">
    <property type="entry name" value="DNA_methylase_N6_adenine_CS"/>
</dbReference>
<dbReference type="PANTHER" id="PTHR14911">
    <property type="entry name" value="THUMP DOMAIN-CONTAINING"/>
    <property type="match status" value="1"/>
</dbReference>